<protein>
    <submittedName>
        <fullName evidence="1">Uncharacterized protein</fullName>
    </submittedName>
</protein>
<dbReference type="AlphaFoldDB" id="A0AAV2P5D3"/>
<sequence length="66" mass="7190">MHTGSDAGRLVETPFSRLTGDKKVNDSDFQILNLSRPRNTPTYGSLSIRTAPFDRTAVEDAVAVPV</sequence>
<evidence type="ECO:0000313" key="2">
    <source>
        <dbReference type="Proteomes" id="UP001497644"/>
    </source>
</evidence>
<reference evidence="1" key="1">
    <citation type="submission" date="2024-04" db="EMBL/GenBank/DDBJ databases">
        <authorList>
            <consortium name="Molecular Ecology Group"/>
        </authorList>
    </citation>
    <scope>NUCLEOTIDE SEQUENCE</scope>
</reference>
<name>A0AAV2P5D3_9HYME</name>
<accession>A0AAV2P5D3</accession>
<evidence type="ECO:0000313" key="1">
    <source>
        <dbReference type="EMBL" id="CAL1688089.1"/>
    </source>
</evidence>
<keyword evidence="2" id="KW-1185">Reference proteome</keyword>
<organism evidence="1 2">
    <name type="scientific">Lasius platythorax</name>
    <dbReference type="NCBI Taxonomy" id="488582"/>
    <lineage>
        <taxon>Eukaryota</taxon>
        <taxon>Metazoa</taxon>
        <taxon>Ecdysozoa</taxon>
        <taxon>Arthropoda</taxon>
        <taxon>Hexapoda</taxon>
        <taxon>Insecta</taxon>
        <taxon>Pterygota</taxon>
        <taxon>Neoptera</taxon>
        <taxon>Endopterygota</taxon>
        <taxon>Hymenoptera</taxon>
        <taxon>Apocrita</taxon>
        <taxon>Aculeata</taxon>
        <taxon>Formicoidea</taxon>
        <taxon>Formicidae</taxon>
        <taxon>Formicinae</taxon>
        <taxon>Lasius</taxon>
        <taxon>Lasius</taxon>
    </lineage>
</organism>
<gene>
    <name evidence="1" type="ORF">LPLAT_LOCUS13222</name>
</gene>
<proteinExistence type="predicted"/>
<dbReference type="Proteomes" id="UP001497644">
    <property type="component" value="Chromosome 8"/>
</dbReference>
<dbReference type="EMBL" id="OZ034831">
    <property type="protein sequence ID" value="CAL1688089.1"/>
    <property type="molecule type" value="Genomic_DNA"/>
</dbReference>